<name>A0A8J2XP08_9BACT</name>
<protein>
    <submittedName>
        <fullName evidence="4">Heat-shock protein Hsp20</fullName>
    </submittedName>
</protein>
<accession>A0A8J2XP08</accession>
<evidence type="ECO:0000313" key="4">
    <source>
        <dbReference type="EMBL" id="GGA86067.1"/>
    </source>
</evidence>
<dbReference type="PROSITE" id="PS01031">
    <property type="entry name" value="SHSP"/>
    <property type="match status" value="1"/>
</dbReference>
<dbReference type="AlphaFoldDB" id="A0A8J2XP08"/>
<dbReference type="InterPro" id="IPR002068">
    <property type="entry name" value="A-crystallin/Hsp20_dom"/>
</dbReference>
<dbReference type="InterPro" id="IPR008978">
    <property type="entry name" value="HSP20-like_chaperone"/>
</dbReference>
<dbReference type="RefSeq" id="WP_188928486.1">
    <property type="nucleotide sequence ID" value="NZ_BMJC01000001.1"/>
</dbReference>
<dbReference type="Pfam" id="PF00011">
    <property type="entry name" value="HSP20"/>
    <property type="match status" value="1"/>
</dbReference>
<dbReference type="Proteomes" id="UP000607559">
    <property type="component" value="Unassembled WGS sequence"/>
</dbReference>
<dbReference type="Gene3D" id="2.60.40.790">
    <property type="match status" value="1"/>
</dbReference>
<gene>
    <name evidence="4" type="ORF">GCM10011511_06410</name>
</gene>
<comment type="similarity">
    <text evidence="1 2">Belongs to the small heat shock protein (HSP20) family.</text>
</comment>
<reference evidence="4" key="1">
    <citation type="journal article" date="2014" name="Int. J. Syst. Evol. Microbiol.">
        <title>Complete genome sequence of Corynebacterium casei LMG S-19264T (=DSM 44701T), isolated from a smear-ripened cheese.</title>
        <authorList>
            <consortium name="US DOE Joint Genome Institute (JGI-PGF)"/>
            <person name="Walter F."/>
            <person name="Albersmeier A."/>
            <person name="Kalinowski J."/>
            <person name="Ruckert C."/>
        </authorList>
    </citation>
    <scope>NUCLEOTIDE SEQUENCE</scope>
    <source>
        <strain evidence="4">CGMCC 1.15448</strain>
    </source>
</reference>
<feature type="domain" description="SHSP" evidence="3">
    <location>
        <begin position="34"/>
        <end position="146"/>
    </location>
</feature>
<keyword evidence="5" id="KW-1185">Reference proteome</keyword>
<evidence type="ECO:0000259" key="3">
    <source>
        <dbReference type="PROSITE" id="PS01031"/>
    </source>
</evidence>
<proteinExistence type="inferred from homology"/>
<organism evidence="4 5">
    <name type="scientific">Puia dinghuensis</name>
    <dbReference type="NCBI Taxonomy" id="1792502"/>
    <lineage>
        <taxon>Bacteria</taxon>
        <taxon>Pseudomonadati</taxon>
        <taxon>Bacteroidota</taxon>
        <taxon>Chitinophagia</taxon>
        <taxon>Chitinophagales</taxon>
        <taxon>Chitinophagaceae</taxon>
        <taxon>Puia</taxon>
    </lineage>
</organism>
<dbReference type="SUPFAM" id="SSF49764">
    <property type="entry name" value="HSP20-like chaperones"/>
    <property type="match status" value="1"/>
</dbReference>
<dbReference type="EMBL" id="BMJC01000001">
    <property type="protein sequence ID" value="GGA86067.1"/>
    <property type="molecule type" value="Genomic_DNA"/>
</dbReference>
<evidence type="ECO:0000313" key="5">
    <source>
        <dbReference type="Proteomes" id="UP000607559"/>
    </source>
</evidence>
<dbReference type="CDD" id="cd06464">
    <property type="entry name" value="ACD_sHsps-like"/>
    <property type="match status" value="1"/>
</dbReference>
<dbReference type="PANTHER" id="PTHR11527">
    <property type="entry name" value="HEAT-SHOCK PROTEIN 20 FAMILY MEMBER"/>
    <property type="match status" value="1"/>
</dbReference>
<dbReference type="InterPro" id="IPR031107">
    <property type="entry name" value="Small_HSP"/>
</dbReference>
<evidence type="ECO:0000256" key="2">
    <source>
        <dbReference type="RuleBase" id="RU003616"/>
    </source>
</evidence>
<reference evidence="4" key="2">
    <citation type="submission" date="2020-09" db="EMBL/GenBank/DDBJ databases">
        <authorList>
            <person name="Sun Q."/>
            <person name="Zhou Y."/>
        </authorList>
    </citation>
    <scope>NUCLEOTIDE SEQUENCE</scope>
    <source>
        <strain evidence="4">CGMCC 1.15448</strain>
    </source>
</reference>
<comment type="caution">
    <text evidence="4">The sequence shown here is derived from an EMBL/GenBank/DDBJ whole genome shotgun (WGS) entry which is preliminary data.</text>
</comment>
<sequence>MTLVKVNNNGHKSLSSFANIVDEFFQGFPSTLGRDESFGFPPVNIHETTEAYHLELSAPGRNKEDFKLSVDNGQLTVSFEKKEETKTEDYKTIRKEFSFRSFKRSFNLDERVDSNAIQAKYENGVLKLYLPKKEQVKESTRQIAIQ</sequence>
<evidence type="ECO:0000256" key="1">
    <source>
        <dbReference type="PROSITE-ProRule" id="PRU00285"/>
    </source>
</evidence>